<evidence type="ECO:0000256" key="1">
    <source>
        <dbReference type="SAM" id="Phobius"/>
    </source>
</evidence>
<sequence length="145" mass="16507">MCVDTHTYIFVYVLTYFCLFLLPFHFSSSHQFDTRYKREGMEVAAMSQASLLKDRLLNQGANHFVIFTSVGEVLEWSGDFQNEEKRLLAYTVAQQASTLLRPGEELKRISMVFDNVAYVITTIAGPNEHFGIVVKRAVSDALEQS</sequence>
<dbReference type="OMA" id="TMKFEDI"/>
<protein>
    <recommendedName>
        <fullName evidence="5">Roadblock/LAMTOR2 domain-containing protein</fullName>
    </recommendedName>
</protein>
<accession>D6XEY7</accession>
<reference evidence="3" key="1">
    <citation type="journal article" date="2005" name="Science">
        <title>Comparative genomics of trypanosomatid parasitic protozoa.</title>
        <authorList>
            <person name="El-Sayed N.M."/>
            <person name="Myler P.J."/>
            <person name="Blandin G."/>
            <person name="Berriman M."/>
            <person name="Crabtree J."/>
            <person name="Aggarwal G."/>
            <person name="Caler E."/>
            <person name="Renauld H."/>
            <person name="Worthey E.A."/>
            <person name="Hertz-Fowler C."/>
            <person name="Ghedin E."/>
            <person name="Peacock C."/>
            <person name="Bartholomeu D.C."/>
            <person name="Haas B.J."/>
            <person name="Tran A.N."/>
            <person name="Wortman J.R."/>
            <person name="Alsmark U.C."/>
            <person name="Angiuoli S."/>
            <person name="Anupama A."/>
            <person name="Badger J."/>
            <person name="Bringaud F."/>
            <person name="Cadag E."/>
            <person name="Carlton J.M."/>
            <person name="Cerqueira G.C."/>
            <person name="Creasy T."/>
            <person name="Delcher A.L."/>
            <person name="Djikeng A."/>
            <person name="Embley T.M."/>
            <person name="Hauser C."/>
            <person name="Ivens A.C."/>
            <person name="Kummerfeld S.K."/>
            <person name="Pereira-Leal J.B."/>
            <person name="Nilsson D."/>
            <person name="Peterson J."/>
            <person name="Salzberg S.L."/>
            <person name="Shallom J."/>
            <person name="Silva J.C."/>
            <person name="Sundaram J."/>
            <person name="Westenberger S."/>
            <person name="White O."/>
            <person name="Melville S.E."/>
            <person name="Donelson J.E."/>
            <person name="Andersson B."/>
            <person name="Stuart K.D."/>
            <person name="Hall N."/>
        </authorList>
    </citation>
    <scope>NUCLEOTIDE SEQUENCE</scope>
    <source>
        <strain evidence="3">927/4 GUTat10.1</strain>
    </source>
</reference>
<dbReference type="EMBL" id="CP000067">
    <property type="protein sequence ID" value="AAZ10642.1"/>
    <property type="molecule type" value="Genomic_DNA"/>
</dbReference>
<keyword evidence="4" id="KW-1185">Reference proteome</keyword>
<dbReference type="InParanoid" id="Q57US4"/>
<name>Q57US4_TRYB2</name>
<reference evidence="3 4" key="2">
    <citation type="journal article" date="2005" name="Science">
        <title>The genome of the African trypanosome Trypanosoma brucei.</title>
        <authorList>
            <person name="Berriman M."/>
            <person name="Ghedin E."/>
            <person name="Hertz-Fowler C."/>
            <person name="Blandin G."/>
            <person name="Renauld H."/>
            <person name="Bartholomeu D.C."/>
            <person name="Lennard N.J."/>
            <person name="Caler E."/>
            <person name="Hamlin N.E."/>
            <person name="Haas B."/>
            <person name="Bohme U."/>
            <person name="Hannick L."/>
            <person name="Aslett M.A."/>
            <person name="Shallom J."/>
            <person name="Marcello L."/>
            <person name="Hou L."/>
            <person name="Wickstead B."/>
            <person name="Alsmark U.C."/>
            <person name="Arrowsmith C."/>
            <person name="Atkin R.J."/>
            <person name="Barron A.J."/>
            <person name="Bringaud F."/>
            <person name="Brooks K."/>
            <person name="Carrington M."/>
            <person name="Cherevach I."/>
            <person name="Chillingworth T.J."/>
            <person name="Churcher C."/>
            <person name="Clark L.N."/>
            <person name="Corton C.H."/>
            <person name="Cronin A."/>
            <person name="Davies R.M."/>
            <person name="Doggett J."/>
            <person name="Djikeng A."/>
            <person name="Feldblyum T."/>
            <person name="Field M.C."/>
            <person name="Fraser A."/>
            <person name="Goodhead I."/>
            <person name="Hance Z."/>
            <person name="Harper D."/>
            <person name="Harris B.R."/>
            <person name="Hauser H."/>
            <person name="Hostetler J."/>
            <person name="Ivens A."/>
            <person name="Jagels K."/>
            <person name="Johnson D."/>
            <person name="Johnson J."/>
            <person name="Jones K."/>
            <person name="Kerhornou A.X."/>
            <person name="Koo H."/>
            <person name="Larke N."/>
            <person name="Landfear S."/>
            <person name="Larkin C."/>
            <person name="Leech V."/>
            <person name="Line A."/>
            <person name="Lord A."/>
            <person name="Macleod A."/>
            <person name="Mooney P.J."/>
            <person name="Moule S."/>
            <person name="Martin D.M."/>
            <person name="Morgan G.W."/>
            <person name="Mungall K."/>
            <person name="Norbertczak H."/>
            <person name="Ormond D."/>
            <person name="Pai G."/>
            <person name="Peacock C.S."/>
            <person name="Peterson J."/>
            <person name="Quail M.A."/>
            <person name="Rabbinowitsch E."/>
            <person name="Rajandream M.A."/>
            <person name="Reitter C."/>
            <person name="Salzberg S.L."/>
            <person name="Sanders M."/>
            <person name="Schobel S."/>
            <person name="Sharp S."/>
            <person name="Simmonds M."/>
            <person name="Simpson A.J."/>
            <person name="Tallon L."/>
            <person name="Turner C.M."/>
            <person name="Tait A."/>
            <person name="Tivey A.R."/>
            <person name="Van Aken S."/>
            <person name="Walker D."/>
            <person name="Wanless D."/>
            <person name="Wang S."/>
            <person name="White B."/>
            <person name="White O."/>
            <person name="Whitehead S."/>
            <person name="Woodward J."/>
            <person name="Wortman J."/>
            <person name="Adams M.D."/>
            <person name="Embley T.M."/>
            <person name="Gull K."/>
            <person name="Ullu E."/>
            <person name="Barry J.D."/>
            <person name="Fairlamb A.H."/>
            <person name="Opperdoes F."/>
            <person name="Barrell B.G."/>
            <person name="Donelson J.E."/>
            <person name="Hall N."/>
            <person name="Fraser C.M."/>
            <person name="Melville S.E."/>
            <person name="El-Sayed N.M."/>
        </authorList>
    </citation>
    <scope>NUCLEOTIDE SEQUENCE [LARGE SCALE GENOMIC DNA]</scope>
    <source>
        <strain evidence="3 4">927/4 GUTat10.1</strain>
    </source>
</reference>
<gene>
    <name evidence="3" type="primary">Tb04.5D20.660</name>
    <name evidence="2" type="ORF">Tb927.4.510</name>
</gene>
<dbReference type="GeneID" id="3656574"/>
<dbReference type="eggNOG" id="ENOG502S8X2">
    <property type="taxonomic scope" value="Eukaryota"/>
</dbReference>
<dbReference type="GO" id="GO:0005737">
    <property type="term" value="C:cytoplasm"/>
    <property type="evidence" value="ECO:0006056"/>
    <property type="project" value="Others"/>
</dbReference>
<dbReference type="KEGG" id="tbr:Tb927.4.510"/>
<dbReference type="AlphaFoldDB" id="Q57US4"/>
<dbReference type="PaxDb" id="5691-AAZ10642"/>
<dbReference type="RefSeq" id="XP_844201.1">
    <property type="nucleotide sequence ID" value="XM_839108.1"/>
</dbReference>
<accession>Q57US4</accession>
<evidence type="ECO:0000313" key="2">
    <source>
        <dbReference type="EMBL" id="AAX70615.1"/>
    </source>
</evidence>
<keyword evidence="1" id="KW-1133">Transmembrane helix</keyword>
<evidence type="ECO:0000313" key="3">
    <source>
        <dbReference type="EMBL" id="AAZ10642.1"/>
    </source>
</evidence>
<evidence type="ECO:0008006" key="5">
    <source>
        <dbReference type="Google" id="ProtNLM"/>
    </source>
</evidence>
<keyword evidence="1" id="KW-0812">Transmembrane</keyword>
<dbReference type="EMBL" id="AC159449">
    <property type="protein sequence ID" value="AAX70615.1"/>
    <property type="molecule type" value="Genomic_DNA"/>
</dbReference>
<evidence type="ECO:0000313" key="4">
    <source>
        <dbReference type="Proteomes" id="UP000008524"/>
    </source>
</evidence>
<keyword evidence="1" id="KW-0472">Membrane</keyword>
<proteinExistence type="predicted"/>
<feature type="transmembrane region" description="Helical" evidence="1">
    <location>
        <begin position="6"/>
        <end position="26"/>
    </location>
</feature>
<reference evidence="3" key="4">
    <citation type="submission" date="2005-04" db="EMBL/GenBank/DDBJ databases">
        <title>Sequencing, closure, and annotation of Trypanosoma brucei chromosomes 2 through 8.</title>
        <authorList>
            <person name="Ghedin E."/>
            <person name="Blandin G."/>
            <person name="Bartholomeu D."/>
            <person name="Caler E."/>
            <person name="Haas B."/>
            <person name="Hannick L."/>
            <person name="Shallom J."/>
            <person name="Hou L."/>
            <person name="Djikeng A."/>
            <person name="Feldblyum T."/>
            <person name="Hostetler J."/>
            <person name="Johnson J."/>
            <person name="Jones K."/>
            <person name="Koo H.L."/>
            <person name="Larkin C."/>
            <person name="Pai G."/>
            <person name="Peterson J."/>
            <person name="Khalak H.G."/>
            <person name="Salzberg S."/>
            <person name="Simpson A.J."/>
            <person name="Tallon L."/>
            <person name="Van Aken S."/>
            <person name="Wanless D."/>
            <person name="White O."/>
            <person name="Wortman J."/>
            <person name="Fraser C.M."/>
            <person name="El-Sayed N.M.A."/>
        </authorList>
    </citation>
    <scope>NUCLEOTIDE SEQUENCE</scope>
    <source>
        <strain evidence="3">927/4 GUTat10.1</strain>
    </source>
</reference>
<dbReference type="Proteomes" id="UP000008524">
    <property type="component" value="Chromosome 4"/>
</dbReference>
<dbReference type="OrthoDB" id="275011at2759"/>
<reference evidence="2" key="3">
    <citation type="submission" date="2005-04" db="EMBL/GenBank/DDBJ databases">
        <title>.</title>
        <authorList>
            <person name="Ghedin E."/>
            <person name="Blandin G."/>
            <person name="Bartholomeu D."/>
            <person name="Caler E."/>
            <person name="Haas B."/>
            <person name="Hannick L."/>
            <person name="Shallom J."/>
            <person name="Hou L."/>
            <person name="Djikeng A."/>
            <person name="Feldblyum T."/>
            <person name="Hostetler J."/>
            <person name="Johnson J."/>
            <person name="Jones K."/>
            <person name="Koo H.L."/>
            <person name="Larkin C."/>
            <person name="Pai G."/>
            <person name="Peterson J."/>
            <person name="Khalak H.G."/>
            <person name="Salzberg S."/>
            <person name="Simpson A.J."/>
            <person name="Tallon L."/>
            <person name="Van Aken S."/>
            <person name="Wanless D."/>
            <person name="White O."/>
            <person name="Wortman J."/>
            <person name="Fraser C.M."/>
            <person name="El-Sayed N.M.A."/>
        </authorList>
    </citation>
    <scope>NUCLEOTIDE SEQUENCE</scope>
    <source>
        <strain evidence="2">GUTat10.1</strain>
    </source>
</reference>
<organism evidence="2 4">
    <name type="scientific">Trypanosoma brucei brucei (strain 927/4 GUTat10.1)</name>
    <dbReference type="NCBI Taxonomy" id="185431"/>
    <lineage>
        <taxon>Eukaryota</taxon>
        <taxon>Discoba</taxon>
        <taxon>Euglenozoa</taxon>
        <taxon>Kinetoplastea</taxon>
        <taxon>Metakinetoplastina</taxon>
        <taxon>Trypanosomatida</taxon>
        <taxon>Trypanosomatidae</taxon>
        <taxon>Trypanosoma</taxon>
    </lineage>
</organism>